<dbReference type="GO" id="GO:0003924">
    <property type="term" value="F:GTPase activity"/>
    <property type="evidence" value="ECO:0007669"/>
    <property type="project" value="InterPro"/>
</dbReference>
<dbReference type="InterPro" id="IPR031167">
    <property type="entry name" value="G_OBG"/>
</dbReference>
<reference evidence="8 10" key="2">
    <citation type="submission" date="2018-11" db="EMBL/GenBank/DDBJ databases">
        <authorList>
            <consortium name="Pathogen Informatics"/>
        </authorList>
    </citation>
    <scope>NUCLEOTIDE SEQUENCE [LARGE SCALE GENOMIC DNA]</scope>
</reference>
<keyword evidence="4" id="KW-0342">GTP-binding</keyword>
<dbReference type="NCBIfam" id="NF008956">
    <property type="entry name" value="PRK12299.1"/>
    <property type="match status" value="1"/>
</dbReference>
<dbReference type="InterPro" id="IPR045086">
    <property type="entry name" value="OBG_GTPase"/>
</dbReference>
<evidence type="ECO:0000259" key="6">
    <source>
        <dbReference type="PROSITE" id="PS51710"/>
    </source>
</evidence>
<dbReference type="Proteomes" id="UP000038040">
    <property type="component" value="Unplaced"/>
</dbReference>
<sequence>MLQSYHLSFFSKSLISRYLTKRPLIPEKVNCLGKDSSFIDFKRIKCKGGNGGDGMVSFLRAFNLPFGGPAGGNGGNGAHIIFQADTSTKDLSHLKSVIIAKNGEFGKGQCCHGKNAEHCYIKVPVGTVFKKPSSNTIVADLKAHGSIFLAARGGAGGHGNLFYLSNSLRTPLKAEFGGRGEELDYDVEMRIIATAGLIGFPNTGKSSLLRAISRARPKIASYPFTTLNAHIGIVNYDDYVQIAVADIPGLIEGSHLNTGLGIDFLKHISRCQCLFYVLDPTLSELSDQFKALRFELEYFEKELIEKSTTIVVNKCDLMGKKLNISAIEQIFHPHSVFLVSAKHGTALEPLLLHLRDEYDRNQEQKSKEENLCEPDDKYQFH</sequence>
<protein>
    <submittedName>
        <fullName evidence="11">OBG-type G domain-containing protein</fullName>
    </submittedName>
</protein>
<dbReference type="PRINTS" id="PR00326">
    <property type="entry name" value="GTP1OBG"/>
</dbReference>
<dbReference type="PANTHER" id="PTHR11702">
    <property type="entry name" value="DEVELOPMENTALLY REGULATED GTP-BINDING PROTEIN-RELATED"/>
    <property type="match status" value="1"/>
</dbReference>
<evidence type="ECO:0000256" key="3">
    <source>
        <dbReference type="ARBA" id="ARBA00022741"/>
    </source>
</evidence>
<accession>A0A0N4U7K4</accession>
<gene>
    <name evidence="8" type="ORF">DME_LOCUS198</name>
</gene>
<comment type="similarity">
    <text evidence="1">Belongs to the TRAFAC class OBG-HflX-like GTPase superfamily. OBG GTPase family.</text>
</comment>
<feature type="domain" description="Obg" evidence="7">
    <location>
        <begin position="36"/>
        <end position="192"/>
    </location>
</feature>
<dbReference type="InterPro" id="IPR006073">
    <property type="entry name" value="GTP-bd"/>
</dbReference>
<dbReference type="Pfam" id="PF01018">
    <property type="entry name" value="GTP1_OBG"/>
    <property type="match status" value="1"/>
</dbReference>
<dbReference type="STRING" id="318479.A0A0N4U7K4"/>
<dbReference type="SUPFAM" id="SSF82051">
    <property type="entry name" value="Obg GTP-binding protein N-terminal domain"/>
    <property type="match status" value="1"/>
</dbReference>
<evidence type="ECO:0000313" key="10">
    <source>
        <dbReference type="Proteomes" id="UP000274756"/>
    </source>
</evidence>
<dbReference type="GO" id="GO:0000287">
    <property type="term" value="F:magnesium ion binding"/>
    <property type="evidence" value="ECO:0007669"/>
    <property type="project" value="InterPro"/>
</dbReference>
<evidence type="ECO:0000259" key="7">
    <source>
        <dbReference type="PROSITE" id="PS51883"/>
    </source>
</evidence>
<dbReference type="Gene3D" id="3.40.50.300">
    <property type="entry name" value="P-loop containing nucleotide triphosphate hydrolases"/>
    <property type="match status" value="1"/>
</dbReference>
<evidence type="ECO:0000256" key="2">
    <source>
        <dbReference type="ARBA" id="ARBA00022517"/>
    </source>
</evidence>
<dbReference type="InterPro" id="IPR036726">
    <property type="entry name" value="GTP1_OBG_dom_sf"/>
</dbReference>
<evidence type="ECO:0000313" key="8">
    <source>
        <dbReference type="EMBL" id="VDN50225.1"/>
    </source>
</evidence>
<proteinExistence type="inferred from homology"/>
<dbReference type="GO" id="GO:0005739">
    <property type="term" value="C:mitochondrion"/>
    <property type="evidence" value="ECO:0007669"/>
    <property type="project" value="TreeGrafter"/>
</dbReference>
<evidence type="ECO:0000313" key="9">
    <source>
        <dbReference type="Proteomes" id="UP000038040"/>
    </source>
</evidence>
<dbReference type="GO" id="GO:0005525">
    <property type="term" value="F:GTP binding"/>
    <property type="evidence" value="ECO:0007669"/>
    <property type="project" value="UniProtKB-KW"/>
</dbReference>
<feature type="region of interest" description="Disordered" evidence="5">
    <location>
        <begin position="362"/>
        <end position="381"/>
    </location>
</feature>
<name>A0A0N4U7K4_DRAME</name>
<keyword evidence="2" id="KW-0690">Ribosome biogenesis</keyword>
<dbReference type="GO" id="GO:0042254">
    <property type="term" value="P:ribosome biogenesis"/>
    <property type="evidence" value="ECO:0007669"/>
    <property type="project" value="UniProtKB-UniRule"/>
</dbReference>
<dbReference type="Pfam" id="PF01926">
    <property type="entry name" value="MMR_HSR1"/>
    <property type="match status" value="1"/>
</dbReference>
<dbReference type="PROSITE" id="PS51883">
    <property type="entry name" value="OBG"/>
    <property type="match status" value="1"/>
</dbReference>
<reference evidence="11" key="1">
    <citation type="submission" date="2017-02" db="UniProtKB">
        <authorList>
            <consortium name="WormBaseParasite"/>
        </authorList>
    </citation>
    <scope>IDENTIFICATION</scope>
</reference>
<dbReference type="WBParaSite" id="DME_0000296901-mRNA-1">
    <property type="protein sequence ID" value="DME_0000296901-mRNA-1"/>
    <property type="gene ID" value="DME_0000296901"/>
</dbReference>
<dbReference type="PIRSF" id="PIRSF002401">
    <property type="entry name" value="GTP_bd_Obg/CgtA"/>
    <property type="match status" value="1"/>
</dbReference>
<dbReference type="OrthoDB" id="347018at2759"/>
<evidence type="ECO:0000256" key="1">
    <source>
        <dbReference type="ARBA" id="ARBA00007699"/>
    </source>
</evidence>
<evidence type="ECO:0000256" key="5">
    <source>
        <dbReference type="SAM" id="MobiDB-lite"/>
    </source>
</evidence>
<dbReference type="InterPro" id="IPR014100">
    <property type="entry name" value="GTP-bd_Obg/CgtA"/>
</dbReference>
<dbReference type="SUPFAM" id="SSF52540">
    <property type="entry name" value="P-loop containing nucleoside triphosphate hydrolases"/>
    <property type="match status" value="1"/>
</dbReference>
<dbReference type="NCBIfam" id="TIGR02729">
    <property type="entry name" value="Obg_CgtA"/>
    <property type="match status" value="1"/>
</dbReference>
<dbReference type="PANTHER" id="PTHR11702:SF31">
    <property type="entry name" value="MITOCHONDRIAL RIBOSOME-ASSOCIATED GTPASE 2"/>
    <property type="match status" value="1"/>
</dbReference>
<dbReference type="PROSITE" id="PS51710">
    <property type="entry name" value="G_OBG"/>
    <property type="match status" value="1"/>
</dbReference>
<dbReference type="EMBL" id="UYYG01000001">
    <property type="protein sequence ID" value="VDN50225.1"/>
    <property type="molecule type" value="Genomic_DNA"/>
</dbReference>
<dbReference type="InterPro" id="IPR027417">
    <property type="entry name" value="P-loop_NTPase"/>
</dbReference>
<dbReference type="CDD" id="cd01898">
    <property type="entry name" value="Obg"/>
    <property type="match status" value="1"/>
</dbReference>
<feature type="domain" description="OBG-type G" evidence="6">
    <location>
        <begin position="193"/>
        <end position="359"/>
    </location>
</feature>
<dbReference type="Gene3D" id="2.70.210.12">
    <property type="entry name" value="GTP1/OBG domain"/>
    <property type="match status" value="1"/>
</dbReference>
<evidence type="ECO:0000313" key="11">
    <source>
        <dbReference type="WBParaSite" id="DME_0000296901-mRNA-1"/>
    </source>
</evidence>
<evidence type="ECO:0000256" key="4">
    <source>
        <dbReference type="ARBA" id="ARBA00023134"/>
    </source>
</evidence>
<dbReference type="FunFam" id="2.70.210.12:FF:000001">
    <property type="entry name" value="GTPase Obg"/>
    <property type="match status" value="1"/>
</dbReference>
<keyword evidence="10" id="KW-1185">Reference proteome</keyword>
<organism evidence="9 11">
    <name type="scientific">Dracunculus medinensis</name>
    <name type="common">Guinea worm</name>
    <dbReference type="NCBI Taxonomy" id="318479"/>
    <lineage>
        <taxon>Eukaryota</taxon>
        <taxon>Metazoa</taxon>
        <taxon>Ecdysozoa</taxon>
        <taxon>Nematoda</taxon>
        <taxon>Chromadorea</taxon>
        <taxon>Rhabditida</taxon>
        <taxon>Spirurina</taxon>
        <taxon>Dracunculoidea</taxon>
        <taxon>Dracunculidae</taxon>
        <taxon>Dracunculus</taxon>
    </lineage>
</organism>
<dbReference type="Proteomes" id="UP000274756">
    <property type="component" value="Unassembled WGS sequence"/>
</dbReference>
<dbReference type="InterPro" id="IPR006169">
    <property type="entry name" value="GTP1_OBG_dom"/>
</dbReference>
<keyword evidence="3" id="KW-0547">Nucleotide-binding</keyword>
<dbReference type="AlphaFoldDB" id="A0A0N4U7K4"/>